<accession>A0A0M0JTZ4</accession>
<dbReference type="InterPro" id="IPR011989">
    <property type="entry name" value="ARM-like"/>
</dbReference>
<sequence length="2780" mass="291601">MLVQSVEGDVTGWAWSALAQLVGSDQGCKRALQLELPRRLPAALKSNFKVAYQALVVIDRLSVGASKAAAAVLATDGVISELTRLIAASGEDYEARYMANAAASTIKNVVESAPVAYELTPLSEWSLAMQAASVLERAAVEALEPTLKLLSLPAAADTSTNHLASLASVLAKSAHGCSLARLALGRVLQTDVTVTTSRLQDAFLLRNRLLSACYDNGLWEPTRDLGVELMAVVEQGPREPERCSAALIVLHSLPDFESTVAPALISKGSAVRVLVALLDPDSLDTAHFALRALCVVAKLPGGYTALADAVALQAAVKLLRERMNRYCNCADLLGAILSAADSAGGDERRRVADAVVVLGAVPMLQAQIMDDPLLRRSTTADCCTLLTHLARTDAGAQALKALIDARAVCAVRKVVATTSHARAAAMGTGGLMTAVRSWLTALDSMAPAEREATLGLVSDLGAARDVSTEAHVLPLVPLIVPVLQSVLDGGASARDASAVAALKLLASLSAEQAGLRAVHGAGVLPLLLPLMRAGSAAGAPPGPPPEPPPEPLGPPTRIRVQLGNREVDCSGTYDLVLGHVRNGGACYTREGGAGAIYYDGTYWKISRAGTGATEMGGDFSQSGVCTSVPLGSWYVSKRRMSEVARDYSSLSLEDLYATESQPGTYLSAGGTLLKRALADAEARPAGVRVVEAVVGMLPAAEGAVFDPFDAAEARLAAELLITIIPHQAVAVCEAGAMPRLAKAASEDAFLAPRRLSQLAVEMLASLLQQRPTSNELTPSITRLLVRSADGATAPHAARVALFKDALPALSKEVRRNMAEACIGVLGLRNAPNELQDAAARRLLDEPDRALRADVLPRWCAALQTEEADASSRTARVLARVQAAEMDAVPSALRCVITALAEAAPAIASDLASVVHAIAGARSQEGYSLLLDGGAVQALLGQLPHEDSSVKVAEALAKLAQTDDGQDELIRAKAAPQLLAAALEAAEDAAAADAVRALARLAVHADGRAQLSKLAELALKGERALRLLAIAVATSSVCARAVAEPAMRIIEAALASRRPPSTAMLKLLHAVVASGELKQREQMANDAALEAIASAVEGEDPYGIALRSLVDLIDKVDEARSKVLQLNLPERILLRTLDADSGHQRYQAISLVMVLSRSEDGAAAVVRVDGVVARLARLATDQRDYGQASHADEQLATLLGKLADAAMAQAARNAAADERFEPLLRLQPESKALVALVRSDKGRARARRALAHVLATNVGREAERKLLFGLLKPCYEEVRSESEDVGKRLVDLVQRDGIEPIDRVRLLVHVSNHPDAVKLKQQLVAAKAFLPALVKDLDEDNVETVTTALLWLNVFPCVAGAVALLLTAQVVHRTMATFQKPGRDRQCDDAAAQLLESLLGAANRESSQAHRSVVEGILSHAARPLLLEEIPRRDASRRLVRALVQTIERGASAEFRTVASAVCESAGFRQLVAELATGSHASCAITADDKSGRVAVDVAADSLSAILSAADSAGGDERRRVADAVVALGAVPMLEAQIMDDPLLRRSTTAGCCTLLTHLARTDAGARTLKALIDARAVCAVRKVVATTSHARAAAMGTGGLMTAVRSWLTALHSMAPAEREATLGLVSDLGAARDVSKETHVLPLVPLIVPVVQSVLSGGMSARDATAIAAVKLLASLSAEQAGLRAVHGAGVLPLLLPLMRAGSAAGEGAYLSEGGTLLKRALADAEARAAGVRVVEAVVELLPAAEGAGFDPFDAAEARLALRALEPIVPFQPADAVSAMPSLVAVREAGGVARTLAALRGDEWALTRSLVDPAVMRFCGLLNEPDGMAVAHGLGALRTLVDALERCPDVRFFDFLRPLQLYVVAPVHAYRDAILDAGLLPRLAAFLEPGPAHPGFRLSNTIVQLLVGFGAPAHREAVRSSAALAAILRWRASGRLATSANAASLISRSADLVGWFATDPAARSILRRAVDELGEDAGAKDEAALKLLTTASARPEGAAVTVDEGVVPALMKLLESDARRARHAEAAECLQVLARMLPKRTAPAAPVCVQKINEALDARDASALALCCARSLGYLAEASSKARAVIRTLVARIFEEADGGRETHAIATLQLLGVACESPDGARVAFKAGVVAEAVQALSGARDTQLRAKALEVLTSVANNSEAARASMRDGNLIDTLVRLLHRSWAVPSAADAVGVAGPSDAAASRDAAAAAPHSAFKYSAYLSHDGARDELKRNHVERVRAVQAALAKAGLAPCLVDAEQSADDVSRPVADGIAQSACVVVFLTESYMKKAAGLGSKGDDDNARFEFNLACSPLKGVAKIIPVVMEPQCLAQTAWQPLFLGKLGGKEYIDLARDNDEAASGEKHFDAGVGRLIASIKAMPGSLVGGAAAAAPAAQGGSSCAPSTIAPADAADDLDRDVSVGKLALALLHTLSRGDVLRQAIQAAKPLDALQYIIEHDAAQRADALLIVSNVYSEVLSQTVDKNNSAAMAQHERVRALLHDSRIEDELAALLNEGIRFLVSNLDSNDVPLSDGSGPSTVRIAATAVRNLAAESVLRPRLVHKGVGNSLARMLVEGPLAPHPTSDADLVLAAEALQRCALAITGAAEETDRMRKRLVADGAEGALTSVAELHENEDADTESVQRRRQAASYALDALHGKLDVQSLPGKGHAWRTLKRQLSTLGTDYSKWDDRQLLSVPRYNTFISHKRSSAQDFARGLHSLIVHHGHSCFIDVENLESLSDLPMVVAGCDVFILVLSDGVFESKFCMQELASAVNAGVEI</sequence>
<evidence type="ECO:0000313" key="4">
    <source>
        <dbReference type="Proteomes" id="UP000037460"/>
    </source>
</evidence>
<feature type="non-terminal residue" evidence="3">
    <location>
        <position position="2780"/>
    </location>
</feature>
<dbReference type="Proteomes" id="UP000037460">
    <property type="component" value="Unassembled WGS sequence"/>
</dbReference>
<dbReference type="InterPro" id="IPR000225">
    <property type="entry name" value="Armadillo"/>
</dbReference>
<dbReference type="InterPro" id="IPR035897">
    <property type="entry name" value="Toll_tir_struct_dom_sf"/>
</dbReference>
<dbReference type="SUPFAM" id="SSF52200">
    <property type="entry name" value="Toll/Interleukin receptor TIR domain"/>
    <property type="match status" value="1"/>
</dbReference>
<name>A0A0M0JTZ4_9EUKA</name>
<dbReference type="Gene3D" id="1.25.10.10">
    <property type="entry name" value="Leucine-rich Repeat Variant"/>
    <property type="match status" value="4"/>
</dbReference>
<feature type="region of interest" description="Disordered" evidence="1">
    <location>
        <begin position="535"/>
        <end position="556"/>
    </location>
</feature>
<reference evidence="4" key="1">
    <citation type="journal article" date="2015" name="PLoS Genet.">
        <title>Genome Sequence and Transcriptome Analyses of Chrysochromulina tobin: Metabolic Tools for Enhanced Algal Fitness in the Prominent Order Prymnesiales (Haptophyceae).</title>
        <authorList>
            <person name="Hovde B.T."/>
            <person name="Deodato C.R."/>
            <person name="Hunsperger H.M."/>
            <person name="Ryken S.A."/>
            <person name="Yost W."/>
            <person name="Jha R.K."/>
            <person name="Patterson J."/>
            <person name="Monnat R.J. Jr."/>
            <person name="Barlow S.B."/>
            <person name="Starkenburg S.R."/>
            <person name="Cattolico R.A."/>
        </authorList>
    </citation>
    <scope>NUCLEOTIDE SEQUENCE</scope>
    <source>
        <strain evidence="4">CCMP291</strain>
    </source>
</reference>
<evidence type="ECO:0000256" key="1">
    <source>
        <dbReference type="SAM" id="MobiDB-lite"/>
    </source>
</evidence>
<dbReference type="Pfam" id="PF13676">
    <property type="entry name" value="TIR_2"/>
    <property type="match status" value="1"/>
</dbReference>
<keyword evidence="4" id="KW-1185">Reference proteome</keyword>
<dbReference type="Gene3D" id="3.40.50.10140">
    <property type="entry name" value="Toll/interleukin-1 receptor homology (TIR) domain"/>
    <property type="match status" value="2"/>
</dbReference>
<dbReference type="GO" id="GO:0007165">
    <property type="term" value="P:signal transduction"/>
    <property type="evidence" value="ECO:0007669"/>
    <property type="project" value="InterPro"/>
</dbReference>
<dbReference type="SUPFAM" id="SSF48371">
    <property type="entry name" value="ARM repeat"/>
    <property type="match status" value="3"/>
</dbReference>
<organism evidence="3 4">
    <name type="scientific">Chrysochromulina tobinii</name>
    <dbReference type="NCBI Taxonomy" id="1460289"/>
    <lineage>
        <taxon>Eukaryota</taxon>
        <taxon>Haptista</taxon>
        <taxon>Haptophyta</taxon>
        <taxon>Prymnesiophyceae</taxon>
        <taxon>Prymnesiales</taxon>
        <taxon>Chrysochromulinaceae</taxon>
        <taxon>Chrysochromulina</taxon>
    </lineage>
</organism>
<evidence type="ECO:0000313" key="3">
    <source>
        <dbReference type="EMBL" id="KOO29975.1"/>
    </source>
</evidence>
<dbReference type="EMBL" id="JWZX01002318">
    <property type="protein sequence ID" value="KOO29975.1"/>
    <property type="molecule type" value="Genomic_DNA"/>
</dbReference>
<feature type="compositionally biased region" description="Pro residues" evidence="1">
    <location>
        <begin position="540"/>
        <end position="554"/>
    </location>
</feature>
<protein>
    <submittedName>
        <fullName evidence="3">Tir-containing protein</fullName>
    </submittedName>
</protein>
<proteinExistence type="predicted"/>
<evidence type="ECO:0000259" key="2">
    <source>
        <dbReference type="Pfam" id="PF13676"/>
    </source>
</evidence>
<feature type="domain" description="TIR" evidence="2">
    <location>
        <begin position="2237"/>
        <end position="2360"/>
    </location>
</feature>
<comment type="caution">
    <text evidence="3">The sequence shown here is derived from an EMBL/GenBank/DDBJ whole genome shotgun (WGS) entry which is preliminary data.</text>
</comment>
<dbReference type="SMART" id="SM00185">
    <property type="entry name" value="ARM"/>
    <property type="match status" value="9"/>
</dbReference>
<dbReference type="InterPro" id="IPR016024">
    <property type="entry name" value="ARM-type_fold"/>
</dbReference>
<dbReference type="InterPro" id="IPR000157">
    <property type="entry name" value="TIR_dom"/>
</dbReference>
<gene>
    <name evidence="3" type="ORF">Ctob_013839</name>
</gene>